<reference evidence="7" key="2">
    <citation type="journal article" date="2018" name="Plant J.">
        <title>The Sorghum bicolor reference genome: improved assembly, gene annotations, a transcriptome atlas, and signatures of genome organization.</title>
        <authorList>
            <person name="McCormick R.F."/>
            <person name="Truong S.K."/>
            <person name="Sreedasyam A."/>
            <person name="Jenkins J."/>
            <person name="Shu S."/>
            <person name="Sims D."/>
            <person name="Kennedy M."/>
            <person name="Amirebrahimi M."/>
            <person name="Weers B.D."/>
            <person name="McKinley B."/>
            <person name="Mattison A."/>
            <person name="Morishige D.T."/>
            <person name="Grimwood J."/>
            <person name="Schmutz J."/>
            <person name="Mullet J.E."/>
        </authorList>
    </citation>
    <scope>NUCLEOTIDE SEQUENCE [LARGE SCALE GENOMIC DNA]</scope>
    <source>
        <strain evidence="7">cv. BTx623</strain>
    </source>
</reference>
<dbReference type="InterPro" id="IPR035669">
    <property type="entry name" value="SGNH_plant_lipase-like"/>
</dbReference>
<keyword evidence="2 5" id="KW-0732">Signal</keyword>
<sequence length="400" mass="43727">MTSYLYGGGGRRLLLFPMAAAVAALVGAAPSPASACYTRVFSFGDSLADTGNYHFVYSDDDSDPVLRLPYGETFFHRASGRFTDGRIVLDFIADALGLPFVPPYLSGRRAEDFLHGANFAVGRATALAPDFFRDRGFDIGDVVHLDMELEWFRDMLGLLCPADGLSLSGCSDVMNQSLFIVGEIGGNDYNLPLLERVAFEDVVTFAPAVIAKVSSSITELIRLGAKTLVVPGNLPIGCIPMYLLAFQSDENEDYEPGTGCIKWLNEFARYHNKLLIQELEKLRKLHPRVTIIYADYYGAATEVFASPQQYGIEYPLMACCGGGGRYGVSSGVRCGRGEYKLCENPEMHGSWDGMHPSETVYKAIAMSLLRGSRTQPPIATTASSCIQLSETRISFEDKSL</sequence>
<feature type="chain" id="PRO_5008268857" description="GDSL esterase/lipase" evidence="5">
    <location>
        <begin position="36"/>
        <end position="400"/>
    </location>
</feature>
<organism evidence="6 7">
    <name type="scientific">Sorghum bicolor</name>
    <name type="common">Sorghum</name>
    <name type="synonym">Sorghum vulgare</name>
    <dbReference type="NCBI Taxonomy" id="4558"/>
    <lineage>
        <taxon>Eukaryota</taxon>
        <taxon>Viridiplantae</taxon>
        <taxon>Streptophyta</taxon>
        <taxon>Embryophyta</taxon>
        <taxon>Tracheophyta</taxon>
        <taxon>Spermatophyta</taxon>
        <taxon>Magnoliopsida</taxon>
        <taxon>Liliopsida</taxon>
        <taxon>Poales</taxon>
        <taxon>Poaceae</taxon>
        <taxon>PACMAD clade</taxon>
        <taxon>Panicoideae</taxon>
        <taxon>Andropogonodae</taxon>
        <taxon>Andropogoneae</taxon>
        <taxon>Sorghinae</taxon>
        <taxon>Sorghum</taxon>
    </lineage>
</organism>
<dbReference type="InterPro" id="IPR001087">
    <property type="entry name" value="GDSL"/>
</dbReference>
<keyword evidence="3" id="KW-0378">Hydrolase</keyword>
<keyword evidence="7" id="KW-1185">Reference proteome</keyword>
<evidence type="ECO:0000256" key="5">
    <source>
        <dbReference type="SAM" id="SignalP"/>
    </source>
</evidence>
<evidence type="ECO:0000256" key="2">
    <source>
        <dbReference type="ARBA" id="ARBA00022729"/>
    </source>
</evidence>
<evidence type="ECO:0000313" key="7">
    <source>
        <dbReference type="Proteomes" id="UP000000768"/>
    </source>
</evidence>
<dbReference type="PANTHER" id="PTHR22835">
    <property type="entry name" value="ZINC FINGER FYVE DOMAIN CONTAINING PROTEIN"/>
    <property type="match status" value="1"/>
</dbReference>
<protein>
    <recommendedName>
        <fullName evidence="8">GDSL esterase/lipase</fullName>
    </recommendedName>
</protein>
<dbReference type="EMBL" id="CM000769">
    <property type="protein sequence ID" value="KXG20449.1"/>
    <property type="molecule type" value="Genomic_DNA"/>
</dbReference>
<dbReference type="Proteomes" id="UP000000768">
    <property type="component" value="Chromosome 10"/>
</dbReference>
<dbReference type="Gramene" id="KXG20449">
    <property type="protein sequence ID" value="KXG20449"/>
    <property type="gene ID" value="SORBI_3010G202300"/>
</dbReference>
<dbReference type="Gene3D" id="3.40.50.1110">
    <property type="entry name" value="SGNH hydrolase"/>
    <property type="match status" value="1"/>
</dbReference>
<dbReference type="Pfam" id="PF00657">
    <property type="entry name" value="Lipase_GDSL"/>
    <property type="match status" value="1"/>
</dbReference>
<comment type="similarity">
    <text evidence="1">Belongs to the 'GDSL' lipolytic enzyme family.</text>
</comment>
<keyword evidence="4" id="KW-0325">Glycoprotein</keyword>
<evidence type="ECO:0000313" key="6">
    <source>
        <dbReference type="EMBL" id="KXG20449.1"/>
    </source>
</evidence>
<dbReference type="InParanoid" id="A0A194YKE0"/>
<proteinExistence type="inferred from homology"/>
<name>A0A194YKE0_SORBI</name>
<dbReference type="GO" id="GO:0016788">
    <property type="term" value="F:hydrolase activity, acting on ester bonds"/>
    <property type="evidence" value="ECO:0007669"/>
    <property type="project" value="InterPro"/>
</dbReference>
<accession>A0A194YKE0</accession>
<dbReference type="OrthoDB" id="1600564at2759"/>
<dbReference type="OMA" id="MELEWFR"/>
<dbReference type="PANTHER" id="PTHR22835:SF663">
    <property type="entry name" value="LIPASE-LIKE"/>
    <property type="match status" value="1"/>
</dbReference>
<gene>
    <name evidence="6" type="ORF">SORBI_3010G202300</name>
</gene>
<evidence type="ECO:0000256" key="3">
    <source>
        <dbReference type="ARBA" id="ARBA00022801"/>
    </source>
</evidence>
<evidence type="ECO:0000256" key="4">
    <source>
        <dbReference type="ARBA" id="ARBA00023180"/>
    </source>
</evidence>
<reference evidence="6 7" key="1">
    <citation type="journal article" date="2009" name="Nature">
        <title>The Sorghum bicolor genome and the diversification of grasses.</title>
        <authorList>
            <person name="Paterson A.H."/>
            <person name="Bowers J.E."/>
            <person name="Bruggmann R."/>
            <person name="Dubchak I."/>
            <person name="Grimwood J."/>
            <person name="Gundlach H."/>
            <person name="Haberer G."/>
            <person name="Hellsten U."/>
            <person name="Mitros T."/>
            <person name="Poliakov A."/>
            <person name="Schmutz J."/>
            <person name="Spannagl M."/>
            <person name="Tang H."/>
            <person name="Wang X."/>
            <person name="Wicker T."/>
            <person name="Bharti A.K."/>
            <person name="Chapman J."/>
            <person name="Feltus F.A."/>
            <person name="Gowik U."/>
            <person name="Grigoriev I.V."/>
            <person name="Lyons E."/>
            <person name="Maher C.A."/>
            <person name="Martis M."/>
            <person name="Narechania A."/>
            <person name="Otillar R.P."/>
            <person name="Penning B.W."/>
            <person name="Salamov A.A."/>
            <person name="Wang Y."/>
            <person name="Zhang L."/>
            <person name="Carpita N.C."/>
            <person name="Freeling M."/>
            <person name="Gingle A.R."/>
            <person name="Hash C.T."/>
            <person name="Keller B."/>
            <person name="Klein P."/>
            <person name="Kresovich S."/>
            <person name="McCann M.C."/>
            <person name="Ming R."/>
            <person name="Peterson D.G."/>
            <person name="Mehboob-ur-Rahman"/>
            <person name="Ware D."/>
            <person name="Westhoff P."/>
            <person name="Mayer K.F."/>
            <person name="Messing J."/>
            <person name="Rokhsar D.S."/>
        </authorList>
    </citation>
    <scope>NUCLEOTIDE SEQUENCE [LARGE SCALE GENOMIC DNA]</scope>
    <source>
        <strain evidence="7">cv. BTx623</strain>
    </source>
</reference>
<dbReference type="InterPro" id="IPR036514">
    <property type="entry name" value="SGNH_hydro_sf"/>
</dbReference>
<evidence type="ECO:0008006" key="8">
    <source>
        <dbReference type="Google" id="ProtNLM"/>
    </source>
</evidence>
<evidence type="ECO:0000256" key="1">
    <source>
        <dbReference type="ARBA" id="ARBA00008668"/>
    </source>
</evidence>
<dbReference type="eggNOG" id="ENOG502QSMM">
    <property type="taxonomic scope" value="Eukaryota"/>
</dbReference>
<dbReference type="CDD" id="cd01837">
    <property type="entry name" value="SGNH_plant_lipase_like"/>
    <property type="match status" value="1"/>
</dbReference>
<dbReference type="AlphaFoldDB" id="A0A194YKE0"/>
<feature type="signal peptide" evidence="5">
    <location>
        <begin position="1"/>
        <end position="35"/>
    </location>
</feature>